<protein>
    <submittedName>
        <fullName evidence="2">Uncharacterized protein</fullName>
    </submittedName>
</protein>
<keyword evidence="3" id="KW-1185">Reference proteome</keyword>
<feature type="compositionally biased region" description="Basic and acidic residues" evidence="1">
    <location>
        <begin position="59"/>
        <end position="70"/>
    </location>
</feature>
<dbReference type="Proteomes" id="UP000299102">
    <property type="component" value="Unassembled WGS sequence"/>
</dbReference>
<feature type="region of interest" description="Disordered" evidence="1">
    <location>
        <begin position="114"/>
        <end position="138"/>
    </location>
</feature>
<feature type="compositionally biased region" description="Polar residues" evidence="1">
    <location>
        <begin position="122"/>
        <end position="138"/>
    </location>
</feature>
<dbReference type="EMBL" id="BGZK01000627">
    <property type="protein sequence ID" value="GBP53513.1"/>
    <property type="molecule type" value="Genomic_DNA"/>
</dbReference>
<feature type="region of interest" description="Disordered" evidence="1">
    <location>
        <begin position="46"/>
        <end position="70"/>
    </location>
</feature>
<evidence type="ECO:0000256" key="1">
    <source>
        <dbReference type="SAM" id="MobiDB-lite"/>
    </source>
</evidence>
<reference evidence="2 3" key="1">
    <citation type="journal article" date="2019" name="Commun. Biol.">
        <title>The bagworm genome reveals a unique fibroin gene that provides high tensile strength.</title>
        <authorList>
            <person name="Kono N."/>
            <person name="Nakamura H."/>
            <person name="Ohtoshi R."/>
            <person name="Tomita M."/>
            <person name="Numata K."/>
            <person name="Arakawa K."/>
        </authorList>
    </citation>
    <scope>NUCLEOTIDE SEQUENCE [LARGE SCALE GENOMIC DNA]</scope>
</reference>
<dbReference type="AlphaFoldDB" id="A0A4C1WRC6"/>
<organism evidence="2 3">
    <name type="scientific">Eumeta variegata</name>
    <name type="common">Bagworm moth</name>
    <name type="synonym">Eumeta japonica</name>
    <dbReference type="NCBI Taxonomy" id="151549"/>
    <lineage>
        <taxon>Eukaryota</taxon>
        <taxon>Metazoa</taxon>
        <taxon>Ecdysozoa</taxon>
        <taxon>Arthropoda</taxon>
        <taxon>Hexapoda</taxon>
        <taxon>Insecta</taxon>
        <taxon>Pterygota</taxon>
        <taxon>Neoptera</taxon>
        <taxon>Endopterygota</taxon>
        <taxon>Lepidoptera</taxon>
        <taxon>Glossata</taxon>
        <taxon>Ditrysia</taxon>
        <taxon>Tineoidea</taxon>
        <taxon>Psychidae</taxon>
        <taxon>Oiketicinae</taxon>
        <taxon>Eumeta</taxon>
    </lineage>
</organism>
<accession>A0A4C1WRC6</accession>
<evidence type="ECO:0000313" key="3">
    <source>
        <dbReference type="Proteomes" id="UP000299102"/>
    </source>
</evidence>
<name>A0A4C1WRC6_EUMVA</name>
<proteinExistence type="predicted"/>
<sequence>MKSGEYSALNSSLFITASPMYLGPADNHEYISYDDSYEKVSVQRHTCDSEPLVEEEHEDGGRARGDREGQDSYVEAITSFKSWRNAAVYRAPVSTELDDPVSITTFFNGPTPTCIDSRRPTYKSNGRSTTPQRKVSLL</sequence>
<evidence type="ECO:0000313" key="2">
    <source>
        <dbReference type="EMBL" id="GBP53513.1"/>
    </source>
</evidence>
<gene>
    <name evidence="2" type="ORF">EVAR_45386_1</name>
</gene>
<comment type="caution">
    <text evidence="2">The sequence shown here is derived from an EMBL/GenBank/DDBJ whole genome shotgun (WGS) entry which is preliminary data.</text>
</comment>